<evidence type="ECO:0000313" key="4">
    <source>
        <dbReference type="Proteomes" id="UP000054621"/>
    </source>
</evidence>
<dbReference type="InterPro" id="IPR038673">
    <property type="entry name" value="OprB_sf"/>
</dbReference>
<comment type="caution">
    <text evidence="3">The sequence shown here is derived from an EMBL/GenBank/DDBJ whole genome shotgun (WGS) entry which is preliminary data.</text>
</comment>
<proteinExistence type="inferred from homology"/>
<dbReference type="EMBL" id="LNYV01000013">
    <property type="protein sequence ID" value="KTD58573.1"/>
    <property type="molecule type" value="Genomic_DNA"/>
</dbReference>
<dbReference type="Gene3D" id="2.40.160.180">
    <property type="entry name" value="Carbohydrate-selective porin OprB"/>
    <property type="match status" value="1"/>
</dbReference>
<organism evidence="3 4">
    <name type="scientific">Legionella sainthelensi</name>
    <dbReference type="NCBI Taxonomy" id="28087"/>
    <lineage>
        <taxon>Bacteria</taxon>
        <taxon>Pseudomonadati</taxon>
        <taxon>Pseudomonadota</taxon>
        <taxon>Gammaproteobacteria</taxon>
        <taxon>Legionellales</taxon>
        <taxon>Legionellaceae</taxon>
        <taxon>Legionella</taxon>
    </lineage>
</organism>
<evidence type="ECO:0000313" key="3">
    <source>
        <dbReference type="EMBL" id="KTD58573.1"/>
    </source>
</evidence>
<sequence>MDYFLRHFIILIVTILIFLSPLIQAKEGVSTPEPLSEYNENDELPVGSGTLPESKSQMLENWSKTPSLKKLGIEPKLIWVSDLLGNPIGGVPHGFREFDNLFFGLDVNLEKLTSAPKTKFFTSMS</sequence>
<comment type="similarity">
    <text evidence="1">Belongs to the OprB family.</text>
</comment>
<protein>
    <submittedName>
        <fullName evidence="3">Uncharacterized protein</fullName>
    </submittedName>
</protein>
<feature type="region of interest" description="Disordered" evidence="2">
    <location>
        <begin position="31"/>
        <end position="55"/>
    </location>
</feature>
<evidence type="ECO:0000256" key="1">
    <source>
        <dbReference type="ARBA" id="ARBA00008769"/>
    </source>
</evidence>
<dbReference type="AlphaFoldDB" id="A0A0W0YNW6"/>
<gene>
    <name evidence="3" type="ORF">Lsai_1180</name>
</gene>
<dbReference type="PATRIC" id="fig|28087.4.peg.1249"/>
<accession>A0A0W0YNW6</accession>
<reference evidence="3 4" key="1">
    <citation type="submission" date="2015-11" db="EMBL/GenBank/DDBJ databases">
        <title>Genomic analysis of 38 Legionella species identifies large and diverse effector repertoires.</title>
        <authorList>
            <person name="Burstein D."/>
            <person name="Amaro F."/>
            <person name="Zusman T."/>
            <person name="Lifshitz Z."/>
            <person name="Cohen O."/>
            <person name="Gilbert J.A."/>
            <person name="Pupko T."/>
            <person name="Shuman H.A."/>
            <person name="Segal G."/>
        </authorList>
    </citation>
    <scope>NUCLEOTIDE SEQUENCE [LARGE SCALE GENOMIC DNA]</scope>
    <source>
        <strain evidence="3 4">Mt.St.Helens-4</strain>
    </source>
</reference>
<name>A0A0W0YNW6_9GAMM</name>
<evidence type="ECO:0000256" key="2">
    <source>
        <dbReference type="SAM" id="MobiDB-lite"/>
    </source>
</evidence>
<dbReference type="Proteomes" id="UP000054621">
    <property type="component" value="Unassembled WGS sequence"/>
</dbReference>